<proteinExistence type="predicted"/>
<accession>A0AAV3MA13</accession>
<dbReference type="InterPro" id="IPR009734">
    <property type="entry name" value="Myoviridae_GpU"/>
</dbReference>
<evidence type="ECO:0000313" key="1">
    <source>
        <dbReference type="EMBL" id="EUD12412.1"/>
    </source>
</evidence>
<protein>
    <submittedName>
        <fullName evidence="1">Phage P2 GpU</fullName>
    </submittedName>
</protein>
<gene>
    <name evidence="1" type="ORF">HMPREF1563_2828</name>
</gene>
<name>A0AAV3MA13_9GAMM</name>
<sequence length="161" mass="17879">MVSFVGQGIALGDDVLARQRRAASETSPARVMMMLGDFAFSIDTTAYHQLSRESAWNWSEQARIGRQSLLQYTGKSGRTVRLEGQSHAFLGKEGVDAVARLYTLAEQTEPLQLVSGEGDILGWWVILDFSESTNRFLPGGGHRNKTWSMTLKHYADDLSNP</sequence>
<dbReference type="EMBL" id="JALD01000024">
    <property type="protein sequence ID" value="EUD12412.1"/>
    <property type="molecule type" value="Genomic_DNA"/>
</dbReference>
<comment type="caution">
    <text evidence="1">The sequence shown here is derived from an EMBL/GenBank/DDBJ whole genome shotgun (WGS) entry which is preliminary data.</text>
</comment>
<evidence type="ECO:0000313" key="2">
    <source>
        <dbReference type="Proteomes" id="UP000022311"/>
    </source>
</evidence>
<dbReference type="AlphaFoldDB" id="A0AAV3MA13"/>
<organism evidence="1 2">
    <name type="scientific">Providencia alcalifaciens 205/92</name>
    <dbReference type="NCBI Taxonomy" id="1256988"/>
    <lineage>
        <taxon>Bacteria</taxon>
        <taxon>Pseudomonadati</taxon>
        <taxon>Pseudomonadota</taxon>
        <taxon>Gammaproteobacteria</taxon>
        <taxon>Enterobacterales</taxon>
        <taxon>Morganellaceae</taxon>
        <taxon>Providencia</taxon>
    </lineage>
</organism>
<dbReference type="Pfam" id="PF06995">
    <property type="entry name" value="Phage_P2_GpU"/>
    <property type="match status" value="1"/>
</dbReference>
<reference evidence="1 2" key="1">
    <citation type="submission" date="2014-01" db="EMBL/GenBank/DDBJ databases">
        <authorList>
            <person name="Durkin A.S."/>
            <person name="McCorrison J."/>
            <person name="Torralba M."/>
            <person name="Gillis M."/>
            <person name="Haft D.H."/>
            <person name="Methe B."/>
            <person name="Sutton G."/>
            <person name="Nelson K.E."/>
        </authorList>
    </citation>
    <scope>NUCLEOTIDE SEQUENCE [LARGE SCALE GENOMIC DNA]</scope>
    <source>
        <strain evidence="1 2">205/92</strain>
    </source>
</reference>
<dbReference type="Proteomes" id="UP000022311">
    <property type="component" value="Unassembled WGS sequence"/>
</dbReference>